<dbReference type="Proteomes" id="UP001433638">
    <property type="component" value="Unassembled WGS sequence"/>
</dbReference>
<evidence type="ECO:0000256" key="1">
    <source>
        <dbReference type="ARBA" id="ARBA00004413"/>
    </source>
</evidence>
<gene>
    <name evidence="9" type="primary">fliN</name>
    <name evidence="9" type="ORF">ABNW52_15685</name>
</gene>
<dbReference type="PANTHER" id="PTHR43484:SF1">
    <property type="entry name" value="FLAGELLAR MOTOR SWITCH PROTEIN FLIN"/>
    <property type="match status" value="1"/>
</dbReference>
<feature type="domain" description="Flagellar motor switch protein FliN-like C-terminal" evidence="8">
    <location>
        <begin position="36"/>
        <end position="105"/>
    </location>
</feature>
<keyword evidence="9" id="KW-0282">Flagellum</keyword>
<keyword evidence="6" id="KW-0283">Flagellar rotation</keyword>
<keyword evidence="10" id="KW-1185">Reference proteome</keyword>
<keyword evidence="7" id="KW-0472">Membrane</keyword>
<reference evidence="9" key="1">
    <citation type="submission" date="2024-06" db="EMBL/GenBank/DDBJ databases">
        <title>Genome sequence of Vogesella sp. MAHUQ-64.</title>
        <authorList>
            <person name="Huq M.A."/>
        </authorList>
    </citation>
    <scope>NUCLEOTIDE SEQUENCE</scope>
    <source>
        <strain evidence="9">MAHUQ-64</strain>
    </source>
</reference>
<comment type="similarity">
    <text evidence="2">Belongs to the FliN/MopA/SpaO family.</text>
</comment>
<evidence type="ECO:0000256" key="3">
    <source>
        <dbReference type="ARBA" id="ARBA00021897"/>
    </source>
</evidence>
<name>A0ABV1M947_9NEIS</name>
<evidence type="ECO:0000313" key="10">
    <source>
        <dbReference type="Proteomes" id="UP001433638"/>
    </source>
</evidence>
<evidence type="ECO:0000256" key="6">
    <source>
        <dbReference type="ARBA" id="ARBA00022779"/>
    </source>
</evidence>
<evidence type="ECO:0000256" key="2">
    <source>
        <dbReference type="ARBA" id="ARBA00009226"/>
    </source>
</evidence>
<dbReference type="RefSeq" id="WP_349589782.1">
    <property type="nucleotide sequence ID" value="NZ_JBEFLD010000008.1"/>
</dbReference>
<organism evidence="9 10">
    <name type="scientific">Vogesella oryzagri</name>
    <dbReference type="NCBI Taxonomy" id="3160864"/>
    <lineage>
        <taxon>Bacteria</taxon>
        <taxon>Pseudomonadati</taxon>
        <taxon>Pseudomonadota</taxon>
        <taxon>Betaproteobacteria</taxon>
        <taxon>Neisseriales</taxon>
        <taxon>Chromobacteriaceae</taxon>
        <taxon>Vogesella</taxon>
    </lineage>
</organism>
<keyword evidence="9" id="KW-0966">Cell projection</keyword>
<dbReference type="InterPro" id="IPR051469">
    <property type="entry name" value="FliN/MopA/SpaO"/>
</dbReference>
<dbReference type="SUPFAM" id="SSF101801">
    <property type="entry name" value="Surface presentation of antigens (SPOA)"/>
    <property type="match status" value="1"/>
</dbReference>
<dbReference type="PANTHER" id="PTHR43484">
    <property type="match status" value="1"/>
</dbReference>
<keyword evidence="4" id="KW-1003">Cell membrane</keyword>
<evidence type="ECO:0000256" key="4">
    <source>
        <dbReference type="ARBA" id="ARBA00022475"/>
    </source>
</evidence>
<dbReference type="InterPro" id="IPR036429">
    <property type="entry name" value="SpoA-like_sf"/>
</dbReference>
<comment type="caution">
    <text evidence="9">The sequence shown here is derived from an EMBL/GenBank/DDBJ whole genome shotgun (WGS) entry which is preliminary data.</text>
</comment>
<evidence type="ECO:0000313" key="9">
    <source>
        <dbReference type="EMBL" id="MEQ6292055.1"/>
    </source>
</evidence>
<dbReference type="InterPro" id="IPR001543">
    <property type="entry name" value="FliN-like_C"/>
</dbReference>
<proteinExistence type="inferred from homology"/>
<evidence type="ECO:0000256" key="7">
    <source>
        <dbReference type="ARBA" id="ARBA00023136"/>
    </source>
</evidence>
<keyword evidence="5" id="KW-0145">Chemotaxis</keyword>
<dbReference type="InterPro" id="IPR001172">
    <property type="entry name" value="FliN_T3SS_HrcQb"/>
</dbReference>
<evidence type="ECO:0000256" key="5">
    <source>
        <dbReference type="ARBA" id="ARBA00022500"/>
    </source>
</evidence>
<dbReference type="InterPro" id="IPR012826">
    <property type="entry name" value="FliN"/>
</dbReference>
<dbReference type="PRINTS" id="PR00956">
    <property type="entry name" value="FLGMOTORFLIN"/>
</dbReference>
<keyword evidence="9" id="KW-0969">Cilium</keyword>
<protein>
    <recommendedName>
        <fullName evidence="3">Flagellar motor switch protein FliN</fullName>
    </recommendedName>
</protein>
<evidence type="ECO:0000259" key="8">
    <source>
        <dbReference type="Pfam" id="PF01052"/>
    </source>
</evidence>
<dbReference type="NCBIfam" id="TIGR02480">
    <property type="entry name" value="fliN"/>
    <property type="match status" value="1"/>
</dbReference>
<sequence>MEPTDAFDIDAMLAAPADTAPEPAANAAPRRDNLQMLRKIPVTLTLEVGSAKVSLLELMAIGPGSVVELDRLAGEPLLIKVNGTTVGQAEVVVAGDNYGLKVVELAALDLDTLQP</sequence>
<accession>A0ABV1M947</accession>
<dbReference type="Gene3D" id="2.30.330.10">
    <property type="entry name" value="SpoA-like"/>
    <property type="match status" value="1"/>
</dbReference>
<dbReference type="Pfam" id="PF01052">
    <property type="entry name" value="FliMN_C"/>
    <property type="match status" value="1"/>
</dbReference>
<dbReference type="EMBL" id="JBEFLD010000008">
    <property type="protein sequence ID" value="MEQ6292055.1"/>
    <property type="molecule type" value="Genomic_DNA"/>
</dbReference>
<comment type="subcellular location">
    <subcellularLocation>
        <location evidence="1">Cell membrane</location>
        <topology evidence="1">Peripheral membrane protein</topology>
        <orientation evidence="1">Cytoplasmic side</orientation>
    </subcellularLocation>
</comment>